<sequence length="559" mass="62324">MAAAQAAPGDHVTHTETETPQRSLLDRLMHTAPGGCGPSSQEDVAKTSPFGVFARGDGSETGFGPESQYGTPAGMEGPKKAKPVCDQNDPLDAYKHMKLNDSGSIWLSLEGETRIRNWYDHHPVLGSQMPPGKIGAIGGGRYPRNSGRFAVRNLWSADLHLGKHVRFFGQLINADAGGWRPYGYDGTFRKNIDAQQAFVEFSGDLLGGHSGFIFGRQQFLDAPDYMIGNRDVFNVPLTWNGFRAYQIWKRVRVDGFDFVKTKDQHPAGSPQAFRNTEDYSTRLYGVNVTIAPPDFTFMGEKGYSFINLFYYGYKMTGGPAQSTVMSEPSAWGSTTRNNFGLRWHGEAGPLSFSVGGAYQQGVFHQAAMSAYNGRSTVHYDDRHRDVKAFSVNTTADYHFRNVMWKPSVGAQVDIYSGGGARGSTSSMNTYIEPFGINTNYLDPTNYLTGSNLVNFAPKFAFSPTNYLKVQFKYPFYWRYSKHDDTYSVYGRNIFSQQINNPENEHGAYVGMAPQADVTLKLGPHLTWDQHVVRFMSSHAMRRVGAQSSTYYQSELTFTY</sequence>
<evidence type="ECO:0000256" key="1">
    <source>
        <dbReference type="SAM" id="MobiDB-lite"/>
    </source>
</evidence>
<gene>
    <name evidence="3" type="ORF">AA15669_0001</name>
</gene>
<protein>
    <recommendedName>
        <fullName evidence="2">Alginate export domain-containing protein</fullName>
    </recommendedName>
</protein>
<feature type="compositionally biased region" description="Basic and acidic residues" evidence="1">
    <location>
        <begin position="11"/>
        <end position="29"/>
    </location>
</feature>
<evidence type="ECO:0000313" key="3">
    <source>
        <dbReference type="EMBL" id="GBQ04489.1"/>
    </source>
</evidence>
<dbReference type="Proteomes" id="UP001062901">
    <property type="component" value="Unassembled WGS sequence"/>
</dbReference>
<evidence type="ECO:0000313" key="4">
    <source>
        <dbReference type="Proteomes" id="UP001062901"/>
    </source>
</evidence>
<proteinExistence type="predicted"/>
<accession>A0ABQ0NW03</accession>
<organism evidence="3 4">
    <name type="scientific">Saccharibacter floricola DSM 15669</name>
    <dbReference type="NCBI Taxonomy" id="1123227"/>
    <lineage>
        <taxon>Bacteria</taxon>
        <taxon>Pseudomonadati</taxon>
        <taxon>Pseudomonadota</taxon>
        <taxon>Alphaproteobacteria</taxon>
        <taxon>Acetobacterales</taxon>
        <taxon>Acetobacteraceae</taxon>
        <taxon>Saccharibacter</taxon>
    </lineage>
</organism>
<keyword evidence="4" id="KW-1185">Reference proteome</keyword>
<feature type="region of interest" description="Disordered" evidence="1">
    <location>
        <begin position="1"/>
        <end position="46"/>
    </location>
</feature>
<comment type="caution">
    <text evidence="3">The sequence shown here is derived from an EMBL/GenBank/DDBJ whole genome shotgun (WGS) entry which is preliminary data.</text>
</comment>
<dbReference type="InterPro" id="IPR025388">
    <property type="entry name" value="Alginate_export_dom"/>
</dbReference>
<reference evidence="3" key="1">
    <citation type="submission" date="2013-04" db="EMBL/GenBank/DDBJ databases">
        <title>The genome sequencing project of 58 acetic acid bacteria.</title>
        <authorList>
            <person name="Okamoto-Kainuma A."/>
            <person name="Ishikawa M."/>
            <person name="Umino S."/>
            <person name="Koizumi Y."/>
            <person name="Shiwa Y."/>
            <person name="Yoshikawa H."/>
            <person name="Matsutani M."/>
            <person name="Matsushita K."/>
        </authorList>
    </citation>
    <scope>NUCLEOTIDE SEQUENCE</scope>
    <source>
        <strain evidence="3">DSM 15669</strain>
    </source>
</reference>
<evidence type="ECO:0000259" key="2">
    <source>
        <dbReference type="Pfam" id="PF13372"/>
    </source>
</evidence>
<name>A0ABQ0NW03_9PROT</name>
<dbReference type="Pfam" id="PF13372">
    <property type="entry name" value="Alginate_exp"/>
    <property type="match status" value="1"/>
</dbReference>
<dbReference type="EMBL" id="BAQD01000001">
    <property type="protein sequence ID" value="GBQ04489.1"/>
    <property type="molecule type" value="Genomic_DNA"/>
</dbReference>
<feature type="domain" description="Alginate export" evidence="2">
    <location>
        <begin position="152"/>
        <end position="550"/>
    </location>
</feature>